<gene>
    <name evidence="1" type="ORF">BN948_03768</name>
</gene>
<reference evidence="2" key="2">
    <citation type="submission" date="2014-11" db="EMBL/GenBank/DDBJ databases">
        <title>Draft genome sequence of Hydrogenophaga intermedia S1.</title>
        <authorList>
            <person name="Gan H.M."/>
            <person name="Chew T.H."/>
            <person name="Stolz A."/>
        </authorList>
    </citation>
    <scope>NUCLEOTIDE SEQUENCE [LARGE SCALE GENOMIC DNA]</scope>
    <source>
        <strain evidence="2">S1</strain>
    </source>
</reference>
<name>A0A1L1PXH5_HYDIT</name>
<keyword evidence="2" id="KW-1185">Reference proteome</keyword>
<evidence type="ECO:0000313" key="1">
    <source>
        <dbReference type="EMBL" id="CDN89331.1"/>
    </source>
</evidence>
<proteinExistence type="predicted"/>
<dbReference type="AlphaFoldDB" id="A0A1L1PXH5"/>
<dbReference type="EMBL" id="CCAE010000040">
    <property type="protein sequence ID" value="CDN89331.1"/>
    <property type="molecule type" value="Genomic_DNA"/>
</dbReference>
<dbReference type="RefSeq" id="WP_009517658.1">
    <property type="nucleotide sequence ID" value="NZ_CCAE010000040.1"/>
</dbReference>
<reference evidence="2" key="1">
    <citation type="submission" date="2014-02" db="EMBL/GenBank/DDBJ databases">
        <authorList>
            <person name="Gan H."/>
        </authorList>
    </citation>
    <scope>NUCLEOTIDE SEQUENCE [LARGE SCALE GENOMIC DNA]</scope>
    <source>
        <strain evidence="2">S1</strain>
    </source>
</reference>
<accession>A0A1L1PXH5</accession>
<protein>
    <submittedName>
        <fullName evidence="1">Uncharacterized protein</fullName>
    </submittedName>
</protein>
<organism evidence="1 2">
    <name type="scientific">Hydrogenophaga intermedia</name>
    <dbReference type="NCBI Taxonomy" id="65786"/>
    <lineage>
        <taxon>Bacteria</taxon>
        <taxon>Pseudomonadati</taxon>
        <taxon>Pseudomonadota</taxon>
        <taxon>Betaproteobacteria</taxon>
        <taxon>Burkholderiales</taxon>
        <taxon>Comamonadaceae</taxon>
        <taxon>Hydrogenophaga</taxon>
    </lineage>
</organism>
<evidence type="ECO:0000313" key="2">
    <source>
        <dbReference type="Proteomes" id="UP000028878"/>
    </source>
</evidence>
<sequence length="52" mass="5916">MKAIALFASPRMGAPLADRCRRLAPKLRAWFAARCQAACQHAERPERVVPYY</sequence>
<dbReference type="Proteomes" id="UP000028878">
    <property type="component" value="Unassembled WGS sequence"/>
</dbReference>